<accession>A0ABS4AR88</accession>
<comment type="caution">
    <text evidence="2">The sequence shown here is derived from an EMBL/GenBank/DDBJ whole genome shotgun (WGS) entry which is preliminary data.</text>
</comment>
<protein>
    <submittedName>
        <fullName evidence="2">Chemotaxis protein CheW</fullName>
    </submittedName>
</protein>
<evidence type="ECO:0000313" key="3">
    <source>
        <dbReference type="Proteomes" id="UP000680815"/>
    </source>
</evidence>
<keyword evidence="3" id="KW-1185">Reference proteome</keyword>
<dbReference type="InterPro" id="IPR039315">
    <property type="entry name" value="CheW"/>
</dbReference>
<dbReference type="Proteomes" id="UP000680815">
    <property type="component" value="Unassembled WGS sequence"/>
</dbReference>
<dbReference type="Gene3D" id="2.40.50.180">
    <property type="entry name" value="CheA-289, Domain 4"/>
    <property type="match status" value="2"/>
</dbReference>
<sequence>MSATHAVVGLAGHDLAIPLAAIAEVLAWPSGFSAAPDPVAASLGLMDLRGEALEVLEPRRLLGLEGAPPPAAGRRVAVLRGRAGRLGIAVDALRGTRRLDPARLQARRAGPGAPPPRVVGLLRDGDRLTHLLDVEALLDLPGVAAIAEARREAGAARVADRRFVLLRAGGFRFALDAAAALRHEPAPALRPTGFRSEVYIGAVDHRGGAAPVVDLARLLDLPPHIHAPERLLLVRLGGATVGLMVHEVLGLRAVPADRIAPFPGHAVSPTGVADAILRLPGDGEQDAPLLLDAGRLAALPLLRSLARLHDGLALDAGAANDRAGGGRASFLAVEAGGALHVPLLALSQVLPADTPFAGTALPRTGMLGQVALREAWLPLYDLTWLLTGRLGEAGPDQRLLVADLPGGRVALRVERLTGIEHLAPDGPPRPAAGSLLAGQPVRRGGTSAMLDLLDLPALAGRLAA</sequence>
<proteinExistence type="predicted"/>
<dbReference type="PROSITE" id="PS50851">
    <property type="entry name" value="CHEW"/>
    <property type="match status" value="2"/>
</dbReference>
<dbReference type="PANTHER" id="PTHR22617:SF23">
    <property type="entry name" value="CHEMOTAXIS PROTEIN CHEW"/>
    <property type="match status" value="1"/>
</dbReference>
<dbReference type="EMBL" id="JAGIYZ010000005">
    <property type="protein sequence ID" value="MBP0463754.1"/>
    <property type="molecule type" value="Genomic_DNA"/>
</dbReference>
<dbReference type="SUPFAM" id="SSF50341">
    <property type="entry name" value="CheW-like"/>
    <property type="match status" value="3"/>
</dbReference>
<organism evidence="2 3">
    <name type="scientific">Roseomonas nitratireducens</name>
    <dbReference type="NCBI Taxonomy" id="2820810"/>
    <lineage>
        <taxon>Bacteria</taxon>
        <taxon>Pseudomonadati</taxon>
        <taxon>Pseudomonadota</taxon>
        <taxon>Alphaproteobacteria</taxon>
        <taxon>Acetobacterales</taxon>
        <taxon>Roseomonadaceae</taxon>
        <taxon>Roseomonas</taxon>
    </lineage>
</organism>
<dbReference type="SMART" id="SM00260">
    <property type="entry name" value="CheW"/>
    <property type="match status" value="3"/>
</dbReference>
<reference evidence="2 3" key="1">
    <citation type="submission" date="2021-03" db="EMBL/GenBank/DDBJ databases">
        <authorList>
            <person name="So Y."/>
        </authorList>
    </citation>
    <scope>NUCLEOTIDE SEQUENCE [LARGE SCALE GENOMIC DNA]</scope>
    <source>
        <strain evidence="2 3">PWR1</strain>
    </source>
</reference>
<dbReference type="InterPro" id="IPR036061">
    <property type="entry name" value="CheW-like_dom_sf"/>
</dbReference>
<dbReference type="PANTHER" id="PTHR22617">
    <property type="entry name" value="CHEMOTAXIS SENSOR HISTIDINE KINASE-RELATED"/>
    <property type="match status" value="1"/>
</dbReference>
<dbReference type="InterPro" id="IPR002545">
    <property type="entry name" value="CheW-lke_dom"/>
</dbReference>
<gene>
    <name evidence="2" type="ORF">J5Y09_07515</name>
</gene>
<evidence type="ECO:0000259" key="1">
    <source>
        <dbReference type="PROSITE" id="PS50851"/>
    </source>
</evidence>
<feature type="domain" description="CheW-like" evidence="1">
    <location>
        <begin position="160"/>
        <end position="302"/>
    </location>
</feature>
<dbReference type="RefSeq" id="WP_209351135.1">
    <property type="nucleotide sequence ID" value="NZ_JAGIYZ010000005.1"/>
</dbReference>
<name>A0ABS4AR88_9PROT</name>
<dbReference type="Gene3D" id="2.30.30.40">
    <property type="entry name" value="SH3 Domains"/>
    <property type="match status" value="1"/>
</dbReference>
<feature type="domain" description="CheW-like" evidence="1">
    <location>
        <begin position="2"/>
        <end position="143"/>
    </location>
</feature>
<evidence type="ECO:0000313" key="2">
    <source>
        <dbReference type="EMBL" id="MBP0463754.1"/>
    </source>
</evidence>
<dbReference type="Pfam" id="PF01584">
    <property type="entry name" value="CheW"/>
    <property type="match status" value="3"/>
</dbReference>